<evidence type="ECO:0000313" key="2">
    <source>
        <dbReference type="Proteomes" id="UP000297245"/>
    </source>
</evidence>
<gene>
    <name evidence="1" type="ORF">K435DRAFT_773648</name>
</gene>
<keyword evidence="2" id="KW-1185">Reference proteome</keyword>
<reference evidence="1 2" key="1">
    <citation type="journal article" date="2019" name="Nat. Ecol. Evol.">
        <title>Megaphylogeny resolves global patterns of mushroom evolution.</title>
        <authorList>
            <person name="Varga T."/>
            <person name="Krizsan K."/>
            <person name="Foldi C."/>
            <person name="Dima B."/>
            <person name="Sanchez-Garcia M."/>
            <person name="Sanchez-Ramirez S."/>
            <person name="Szollosi G.J."/>
            <person name="Szarkandi J.G."/>
            <person name="Papp V."/>
            <person name="Albert L."/>
            <person name="Andreopoulos W."/>
            <person name="Angelini C."/>
            <person name="Antonin V."/>
            <person name="Barry K.W."/>
            <person name="Bougher N.L."/>
            <person name="Buchanan P."/>
            <person name="Buyck B."/>
            <person name="Bense V."/>
            <person name="Catcheside P."/>
            <person name="Chovatia M."/>
            <person name="Cooper J."/>
            <person name="Damon W."/>
            <person name="Desjardin D."/>
            <person name="Finy P."/>
            <person name="Geml J."/>
            <person name="Haridas S."/>
            <person name="Hughes K."/>
            <person name="Justo A."/>
            <person name="Karasinski D."/>
            <person name="Kautmanova I."/>
            <person name="Kiss B."/>
            <person name="Kocsube S."/>
            <person name="Kotiranta H."/>
            <person name="LaButti K.M."/>
            <person name="Lechner B.E."/>
            <person name="Liimatainen K."/>
            <person name="Lipzen A."/>
            <person name="Lukacs Z."/>
            <person name="Mihaltcheva S."/>
            <person name="Morgado L.N."/>
            <person name="Niskanen T."/>
            <person name="Noordeloos M.E."/>
            <person name="Ohm R.A."/>
            <person name="Ortiz-Santana B."/>
            <person name="Ovrebo C."/>
            <person name="Racz N."/>
            <person name="Riley R."/>
            <person name="Savchenko A."/>
            <person name="Shiryaev A."/>
            <person name="Soop K."/>
            <person name="Spirin V."/>
            <person name="Szebenyi C."/>
            <person name="Tomsovsky M."/>
            <person name="Tulloss R.E."/>
            <person name="Uehling J."/>
            <person name="Grigoriev I.V."/>
            <person name="Vagvolgyi C."/>
            <person name="Papp T."/>
            <person name="Martin F.M."/>
            <person name="Miettinen O."/>
            <person name="Hibbett D.S."/>
            <person name="Nagy L.G."/>
        </authorList>
    </citation>
    <scope>NUCLEOTIDE SEQUENCE [LARGE SCALE GENOMIC DNA]</scope>
    <source>
        <strain evidence="1 2">CBS 962.96</strain>
    </source>
</reference>
<sequence length="325" mass="37293">MAVLSCSITELPIELEKEIFDWAVAINDVDQPIETAKSLSLVCKRVKSWMDRVIYGHVFLDTETIFSKFLFTFRARDKEFFRLHVRSLGIHYTSEHVFRDTAEIIEACSNIHSLWWLSGKPKKDDWPDFIKSHPRLQMISLLHHDLTTALAFEPSYHSWRQTVRILDLSAKDVHKLDFKVFPNLIIVSLFSHDYLSYNDSEETFSSILLLGVLANVPLLECLILGVDPSDVPVSSDSPVESDVWIVEVRSELSFIKGIHDPRLVVMPMLTFSLWKEDVMGVHSYWDRALSMVQKQREPTSSPAGLQSSEHHIRVVASDLGTVKRD</sequence>
<name>A0A4S8MRW6_DENBC</name>
<dbReference type="OrthoDB" id="3070099at2759"/>
<organism evidence="1 2">
    <name type="scientific">Dendrothele bispora (strain CBS 962.96)</name>
    <dbReference type="NCBI Taxonomy" id="1314807"/>
    <lineage>
        <taxon>Eukaryota</taxon>
        <taxon>Fungi</taxon>
        <taxon>Dikarya</taxon>
        <taxon>Basidiomycota</taxon>
        <taxon>Agaricomycotina</taxon>
        <taxon>Agaricomycetes</taxon>
        <taxon>Agaricomycetidae</taxon>
        <taxon>Agaricales</taxon>
        <taxon>Agaricales incertae sedis</taxon>
        <taxon>Dendrothele</taxon>
    </lineage>
</organism>
<proteinExistence type="predicted"/>
<dbReference type="AlphaFoldDB" id="A0A4S8MRW6"/>
<accession>A0A4S8MRW6</accession>
<evidence type="ECO:0000313" key="1">
    <source>
        <dbReference type="EMBL" id="THV05692.1"/>
    </source>
</evidence>
<dbReference type="EMBL" id="ML179047">
    <property type="protein sequence ID" value="THV05692.1"/>
    <property type="molecule type" value="Genomic_DNA"/>
</dbReference>
<dbReference type="Proteomes" id="UP000297245">
    <property type="component" value="Unassembled WGS sequence"/>
</dbReference>
<evidence type="ECO:0008006" key="3">
    <source>
        <dbReference type="Google" id="ProtNLM"/>
    </source>
</evidence>
<protein>
    <recommendedName>
        <fullName evidence="3">F-box domain-containing protein</fullName>
    </recommendedName>
</protein>